<keyword evidence="2" id="KW-1185">Reference proteome</keyword>
<gene>
    <name evidence="1" type="ORF">CALMAC_LOCUS15215</name>
</gene>
<evidence type="ECO:0000313" key="1">
    <source>
        <dbReference type="EMBL" id="VEN56287.1"/>
    </source>
</evidence>
<dbReference type="EMBL" id="CAACVG010010639">
    <property type="protein sequence ID" value="VEN56287.1"/>
    <property type="molecule type" value="Genomic_DNA"/>
</dbReference>
<accession>A0A653DA88</accession>
<reference evidence="1 2" key="1">
    <citation type="submission" date="2019-01" db="EMBL/GenBank/DDBJ databases">
        <authorList>
            <person name="Sayadi A."/>
        </authorList>
    </citation>
    <scope>NUCLEOTIDE SEQUENCE [LARGE SCALE GENOMIC DNA]</scope>
</reference>
<dbReference type="Proteomes" id="UP000410492">
    <property type="component" value="Unassembled WGS sequence"/>
</dbReference>
<protein>
    <submittedName>
        <fullName evidence="1">Uncharacterized protein</fullName>
    </submittedName>
</protein>
<name>A0A653DA88_CALMS</name>
<feature type="non-terminal residue" evidence="1">
    <location>
        <position position="1"/>
    </location>
</feature>
<dbReference type="AlphaFoldDB" id="A0A653DA88"/>
<evidence type="ECO:0000313" key="2">
    <source>
        <dbReference type="Proteomes" id="UP000410492"/>
    </source>
</evidence>
<proteinExistence type="predicted"/>
<sequence length="79" mass="8878">TSKTQNFLYIAILRRTIAEIKGLHGKWHVTPTYYVCDKPAKLGSLNKCSRRNPALHFSITIVLVSTEYLTIANASNCLL</sequence>
<organism evidence="1 2">
    <name type="scientific">Callosobruchus maculatus</name>
    <name type="common">Southern cowpea weevil</name>
    <name type="synonym">Pulse bruchid</name>
    <dbReference type="NCBI Taxonomy" id="64391"/>
    <lineage>
        <taxon>Eukaryota</taxon>
        <taxon>Metazoa</taxon>
        <taxon>Ecdysozoa</taxon>
        <taxon>Arthropoda</taxon>
        <taxon>Hexapoda</taxon>
        <taxon>Insecta</taxon>
        <taxon>Pterygota</taxon>
        <taxon>Neoptera</taxon>
        <taxon>Endopterygota</taxon>
        <taxon>Coleoptera</taxon>
        <taxon>Polyphaga</taxon>
        <taxon>Cucujiformia</taxon>
        <taxon>Chrysomeloidea</taxon>
        <taxon>Chrysomelidae</taxon>
        <taxon>Bruchinae</taxon>
        <taxon>Bruchini</taxon>
        <taxon>Callosobruchus</taxon>
    </lineage>
</organism>